<dbReference type="Proteomes" id="UP001501411">
    <property type="component" value="Unassembled WGS sequence"/>
</dbReference>
<dbReference type="InterPro" id="IPR011990">
    <property type="entry name" value="TPR-like_helical_dom_sf"/>
</dbReference>
<protein>
    <submittedName>
        <fullName evidence="4">Tetratricopeptide repeat protein</fullName>
    </submittedName>
</protein>
<dbReference type="Gene3D" id="2.30.30.40">
    <property type="entry name" value="SH3 Domains"/>
    <property type="match status" value="1"/>
</dbReference>
<dbReference type="InterPro" id="IPR003646">
    <property type="entry name" value="SH3-like_bac-type"/>
</dbReference>
<accession>A0ABP9AZW7</accession>
<evidence type="ECO:0000259" key="3">
    <source>
        <dbReference type="PROSITE" id="PS51781"/>
    </source>
</evidence>
<evidence type="ECO:0000313" key="4">
    <source>
        <dbReference type="EMBL" id="GAA4788373.1"/>
    </source>
</evidence>
<sequence>MGKNKAVDLFTKGNSHYAKSEYKQAATVYEQLLKDGFQSTAVYFNLGNAYYKLDEIPLAILNYEKAYKRSPNDEDIKVNLQLANQKIDDKIETVPPLFLNQWWHSFILAFSLNAWSVLGTTLFFVGFLALIVYLFAQAVGVKKTAFYSGISCLVLAMVCLIAATAQQRYFDKHQEAILFSGAVNVKSAPNDQTKTLFVIHEGTKVKIAKREGDWVKIELSNGNVGWIAYNDLRII</sequence>
<reference evidence="5" key="1">
    <citation type="journal article" date="2019" name="Int. J. Syst. Evol. Microbiol.">
        <title>The Global Catalogue of Microorganisms (GCM) 10K type strain sequencing project: providing services to taxonomists for standard genome sequencing and annotation.</title>
        <authorList>
            <consortium name="The Broad Institute Genomics Platform"/>
            <consortium name="The Broad Institute Genome Sequencing Center for Infectious Disease"/>
            <person name="Wu L."/>
            <person name="Ma J."/>
        </authorList>
    </citation>
    <scope>NUCLEOTIDE SEQUENCE [LARGE SCALE GENOMIC DNA]</scope>
    <source>
        <strain evidence="5">JCM 18200</strain>
    </source>
</reference>
<feature type="domain" description="SH3b" evidence="3">
    <location>
        <begin position="173"/>
        <end position="235"/>
    </location>
</feature>
<evidence type="ECO:0000256" key="2">
    <source>
        <dbReference type="SAM" id="Phobius"/>
    </source>
</evidence>
<dbReference type="SUPFAM" id="SSF48452">
    <property type="entry name" value="TPR-like"/>
    <property type="match status" value="1"/>
</dbReference>
<keyword evidence="2" id="KW-0812">Transmembrane</keyword>
<evidence type="ECO:0000313" key="5">
    <source>
        <dbReference type="Proteomes" id="UP001501411"/>
    </source>
</evidence>
<dbReference type="EMBL" id="BAABIQ010000008">
    <property type="protein sequence ID" value="GAA4788373.1"/>
    <property type="molecule type" value="Genomic_DNA"/>
</dbReference>
<dbReference type="PROSITE" id="PS50293">
    <property type="entry name" value="TPR_REGION"/>
    <property type="match status" value="1"/>
</dbReference>
<dbReference type="PROSITE" id="PS51781">
    <property type="entry name" value="SH3B"/>
    <property type="match status" value="1"/>
</dbReference>
<gene>
    <name evidence="4" type="ORF">GCM10023231_15730</name>
</gene>
<keyword evidence="2" id="KW-1133">Transmembrane helix</keyword>
<dbReference type="InterPro" id="IPR019734">
    <property type="entry name" value="TPR_rpt"/>
</dbReference>
<dbReference type="SMART" id="SM00028">
    <property type="entry name" value="TPR"/>
    <property type="match status" value="1"/>
</dbReference>
<feature type="repeat" description="TPR" evidence="1">
    <location>
        <begin position="40"/>
        <end position="73"/>
    </location>
</feature>
<dbReference type="Pfam" id="PF08239">
    <property type="entry name" value="SH3_3"/>
    <property type="match status" value="1"/>
</dbReference>
<dbReference type="PROSITE" id="PS50005">
    <property type="entry name" value="TPR"/>
    <property type="match status" value="1"/>
</dbReference>
<evidence type="ECO:0000256" key="1">
    <source>
        <dbReference type="PROSITE-ProRule" id="PRU00339"/>
    </source>
</evidence>
<proteinExistence type="predicted"/>
<comment type="caution">
    <text evidence="4">The sequence shown here is derived from an EMBL/GenBank/DDBJ whole genome shotgun (WGS) entry which is preliminary data.</text>
</comment>
<dbReference type="Gene3D" id="1.25.40.10">
    <property type="entry name" value="Tetratricopeptide repeat domain"/>
    <property type="match status" value="1"/>
</dbReference>
<keyword evidence="1" id="KW-0802">TPR repeat</keyword>
<feature type="transmembrane region" description="Helical" evidence="2">
    <location>
        <begin position="145"/>
        <end position="165"/>
    </location>
</feature>
<feature type="transmembrane region" description="Helical" evidence="2">
    <location>
        <begin position="106"/>
        <end position="133"/>
    </location>
</feature>
<keyword evidence="2" id="KW-0472">Membrane</keyword>
<dbReference type="RefSeq" id="WP_345231204.1">
    <property type="nucleotide sequence ID" value="NZ_BAABIQ010000008.1"/>
</dbReference>
<dbReference type="Pfam" id="PF00515">
    <property type="entry name" value="TPR_1"/>
    <property type="match status" value="1"/>
</dbReference>
<organism evidence="4 5">
    <name type="scientific">Olivibacter ginsenosidimutans</name>
    <dbReference type="NCBI Taxonomy" id="1176537"/>
    <lineage>
        <taxon>Bacteria</taxon>
        <taxon>Pseudomonadati</taxon>
        <taxon>Bacteroidota</taxon>
        <taxon>Sphingobacteriia</taxon>
        <taxon>Sphingobacteriales</taxon>
        <taxon>Sphingobacteriaceae</taxon>
        <taxon>Olivibacter</taxon>
    </lineage>
</organism>
<name>A0ABP9AZW7_9SPHI</name>
<dbReference type="SMART" id="SM00287">
    <property type="entry name" value="SH3b"/>
    <property type="match status" value="1"/>
</dbReference>
<keyword evidence="5" id="KW-1185">Reference proteome</keyword>